<keyword evidence="5" id="KW-1185">Reference proteome</keyword>
<dbReference type="EMBL" id="SRJC01000009">
    <property type="protein sequence ID" value="TGB00878.1"/>
    <property type="molecule type" value="Genomic_DNA"/>
</dbReference>
<evidence type="ECO:0000256" key="2">
    <source>
        <dbReference type="SAM" id="SignalP"/>
    </source>
</evidence>
<evidence type="ECO:0000313" key="5">
    <source>
        <dbReference type="Proteomes" id="UP000297982"/>
    </source>
</evidence>
<feature type="compositionally biased region" description="Gly residues" evidence="1">
    <location>
        <begin position="191"/>
        <end position="206"/>
    </location>
</feature>
<proteinExistence type="predicted"/>
<organism evidence="4 5">
    <name type="scientific">Halobacillus salinus</name>
    <dbReference type="NCBI Taxonomy" id="192814"/>
    <lineage>
        <taxon>Bacteria</taxon>
        <taxon>Bacillati</taxon>
        <taxon>Bacillota</taxon>
        <taxon>Bacilli</taxon>
        <taxon>Bacillales</taxon>
        <taxon>Bacillaceae</taxon>
        <taxon>Halobacillus</taxon>
    </lineage>
</organism>
<dbReference type="RefSeq" id="WP_079477317.1">
    <property type="nucleotide sequence ID" value="NZ_FVYZ01000002.1"/>
</dbReference>
<evidence type="ECO:0000259" key="3">
    <source>
        <dbReference type="Pfam" id="PF17898"/>
    </source>
</evidence>
<dbReference type="PROSITE" id="PS51257">
    <property type="entry name" value="PROKAR_LIPOPROTEIN"/>
    <property type="match status" value="1"/>
</dbReference>
<gene>
    <name evidence="4" type="ORF">E4663_18515</name>
</gene>
<dbReference type="Proteomes" id="UP000297982">
    <property type="component" value="Unassembled WGS sequence"/>
</dbReference>
<dbReference type="OrthoDB" id="2375836at2"/>
<dbReference type="InterPro" id="IPR041262">
    <property type="entry name" value="GerD_central"/>
</dbReference>
<feature type="chain" id="PRO_5038525127" evidence="2">
    <location>
        <begin position="20"/>
        <end position="219"/>
    </location>
</feature>
<keyword evidence="2" id="KW-0732">Signal</keyword>
<feature type="signal peptide" evidence="2">
    <location>
        <begin position="1"/>
        <end position="19"/>
    </location>
</feature>
<evidence type="ECO:0000313" key="4">
    <source>
        <dbReference type="EMBL" id="TGB00878.1"/>
    </source>
</evidence>
<name>A0A4Z0GTF5_9BACI</name>
<accession>A0A4Z0GTF5</accession>
<protein>
    <submittedName>
        <fullName evidence="4">Spore gernimation protein GerD</fullName>
    </submittedName>
</protein>
<evidence type="ECO:0000256" key="1">
    <source>
        <dbReference type="SAM" id="MobiDB-lite"/>
    </source>
</evidence>
<feature type="domain" description="Spore germination GerD central core" evidence="3">
    <location>
        <begin position="66"/>
        <end position="178"/>
    </location>
</feature>
<dbReference type="STRING" id="192814.GCA_900166575_03915"/>
<comment type="caution">
    <text evidence="4">The sequence shown here is derived from an EMBL/GenBank/DDBJ whole genome shotgun (WGS) entry which is preliminary data.</text>
</comment>
<dbReference type="AlphaFoldDB" id="A0A4Z0GTF5"/>
<feature type="region of interest" description="Disordered" evidence="1">
    <location>
        <begin position="176"/>
        <end position="219"/>
    </location>
</feature>
<dbReference type="NCBIfam" id="NF040801">
    <property type="entry name" value="spore_GerD"/>
    <property type="match status" value="1"/>
</dbReference>
<dbReference type="Pfam" id="PF17898">
    <property type="entry name" value="GerD"/>
    <property type="match status" value="1"/>
</dbReference>
<reference evidence="4 5" key="1">
    <citation type="journal article" date="2003" name="Int. J. Syst. Evol. Microbiol.">
        <title>Halobacillus salinus sp. nov., isolated from a salt lake on the coast of the East Sea in Korea.</title>
        <authorList>
            <person name="Yoon J.H."/>
            <person name="Kang K.H."/>
            <person name="Park Y.H."/>
        </authorList>
    </citation>
    <scope>NUCLEOTIDE SEQUENCE [LARGE SCALE GENOMIC DNA]</scope>
    <source>
        <strain evidence="4 5">HSL-3</strain>
    </source>
</reference>
<sequence length="219" mass="23974">MSNWLRIMCLLLFITLLTACSGGSSSGEQSDYDETKKMVVDILKTDDGKKAITEVLSNEEMQQSMALESEVVSQTVSDTIVSDKGKEFWTKLFSDPKFVQGFNKVLQDQQKELMKGLMKDAEYQKLMIDLYSNPEMMEQMVTVMEGQKFRKYLETTINETLNSPVFEAKMTDTLLKAAEKMGQEGGSKSSGEGGSSGQSQSGGGSGSQDSEQQGGGSGQ</sequence>